<feature type="transmembrane region" description="Helical" evidence="2">
    <location>
        <begin position="6"/>
        <end position="25"/>
    </location>
</feature>
<evidence type="ECO:0000313" key="3">
    <source>
        <dbReference type="EMBL" id="VYT64491.1"/>
    </source>
</evidence>
<name>A0A6N2YCC5_9FIRM</name>
<dbReference type="EMBL" id="CACRUH010000005">
    <property type="protein sequence ID" value="VYT64491.1"/>
    <property type="molecule type" value="Genomic_DNA"/>
</dbReference>
<reference evidence="3" key="1">
    <citation type="submission" date="2019-11" db="EMBL/GenBank/DDBJ databases">
        <authorList>
            <person name="Feng L."/>
        </authorList>
    </citation>
    <scope>NUCLEOTIDE SEQUENCE</scope>
    <source>
        <strain evidence="3">ChathewayiLFYP18</strain>
    </source>
</reference>
<dbReference type="RefSeq" id="WP_002603007.1">
    <property type="nucleotide sequence ID" value="NZ_CACRUH010000005.1"/>
</dbReference>
<keyword evidence="2" id="KW-0812">Transmembrane</keyword>
<proteinExistence type="predicted"/>
<accession>A0A6N2YCC5</accession>
<organism evidence="3">
    <name type="scientific">Hungatella hathewayi</name>
    <dbReference type="NCBI Taxonomy" id="154046"/>
    <lineage>
        <taxon>Bacteria</taxon>
        <taxon>Bacillati</taxon>
        <taxon>Bacillota</taxon>
        <taxon>Clostridia</taxon>
        <taxon>Lachnospirales</taxon>
        <taxon>Lachnospiraceae</taxon>
        <taxon>Hungatella</taxon>
    </lineage>
</organism>
<gene>
    <name evidence="3" type="ORF">CHLFYP18_05212</name>
</gene>
<dbReference type="AlphaFoldDB" id="A0A6N2YCC5"/>
<keyword evidence="2" id="KW-1133">Transmembrane helix</keyword>
<evidence type="ECO:0000256" key="2">
    <source>
        <dbReference type="SAM" id="Phobius"/>
    </source>
</evidence>
<keyword evidence="2" id="KW-0472">Membrane</keyword>
<evidence type="ECO:0000256" key="1">
    <source>
        <dbReference type="SAM" id="MobiDB-lite"/>
    </source>
</evidence>
<feature type="region of interest" description="Disordered" evidence="1">
    <location>
        <begin position="55"/>
        <end position="86"/>
    </location>
</feature>
<protein>
    <submittedName>
        <fullName evidence="3">Uncharacterized protein</fullName>
    </submittedName>
</protein>
<sequence>MERYDVIIIVVGLITTALTIGAPVIKLNTAITRLIVKLDSLGKDMDDLELHNHESHKRLWDHNDEQDEKLADHETRLSVIEKKERN</sequence>